<evidence type="ECO:0000313" key="3">
    <source>
        <dbReference type="EMBL" id="BDZ39517.1"/>
    </source>
</evidence>
<reference evidence="4" key="1">
    <citation type="journal article" date="2019" name="Int. J. Syst. Evol. Microbiol.">
        <title>The Global Catalogue of Microorganisms (GCM) 10K type strain sequencing project: providing services to taxonomists for standard genome sequencing and annotation.</title>
        <authorList>
            <consortium name="The Broad Institute Genomics Platform"/>
            <consortium name="The Broad Institute Genome Sequencing Center for Infectious Disease"/>
            <person name="Wu L."/>
            <person name="Ma J."/>
        </authorList>
    </citation>
    <scope>NUCLEOTIDE SEQUENCE [LARGE SCALE GENOMIC DNA]</scope>
    <source>
        <strain evidence="4">NBRC 106310</strain>
    </source>
</reference>
<dbReference type="SUPFAM" id="SSF46689">
    <property type="entry name" value="Homeodomain-like"/>
    <property type="match status" value="1"/>
</dbReference>
<gene>
    <name evidence="3" type="ORF">GCM10025863_21310</name>
</gene>
<dbReference type="Proteomes" id="UP001321543">
    <property type="component" value="Chromosome"/>
</dbReference>
<organism evidence="3 4">
    <name type="scientific">Microbacterium suwonense</name>
    <dbReference type="NCBI Taxonomy" id="683047"/>
    <lineage>
        <taxon>Bacteria</taxon>
        <taxon>Bacillati</taxon>
        <taxon>Actinomycetota</taxon>
        <taxon>Actinomycetes</taxon>
        <taxon>Micrococcales</taxon>
        <taxon>Microbacteriaceae</taxon>
        <taxon>Microbacterium</taxon>
    </lineage>
</organism>
<name>A0ABM8FV01_9MICO</name>
<dbReference type="Pfam" id="PF00440">
    <property type="entry name" value="TetR_N"/>
    <property type="match status" value="1"/>
</dbReference>
<keyword evidence="1" id="KW-0238">DNA-binding</keyword>
<evidence type="ECO:0000256" key="1">
    <source>
        <dbReference type="ARBA" id="ARBA00023125"/>
    </source>
</evidence>
<dbReference type="Gene3D" id="1.10.357.10">
    <property type="entry name" value="Tetracycline Repressor, domain 2"/>
    <property type="match status" value="1"/>
</dbReference>
<proteinExistence type="predicted"/>
<accession>A0ABM8FV01</accession>
<sequence>MIAARAGISTRTFFNYFPSKEDAALGLQPLHVPDHAAAAFREGDGDLFERAVRLTMEVIRTAVPDDGLGERRSELIRTLPELRGRLKHFSTTAGELIEPVLIEELTRRTLIDEDVHAQDIHDAATALRMVAGTVVRFAFVKNPSAWSGTTTESLTSATALFREVIQNPS</sequence>
<dbReference type="EMBL" id="AP027728">
    <property type="protein sequence ID" value="BDZ39517.1"/>
    <property type="molecule type" value="Genomic_DNA"/>
</dbReference>
<dbReference type="InterPro" id="IPR001647">
    <property type="entry name" value="HTH_TetR"/>
</dbReference>
<evidence type="ECO:0000259" key="2">
    <source>
        <dbReference type="Pfam" id="PF00440"/>
    </source>
</evidence>
<dbReference type="InterPro" id="IPR009057">
    <property type="entry name" value="Homeodomain-like_sf"/>
</dbReference>
<dbReference type="RefSeq" id="WP_286299709.1">
    <property type="nucleotide sequence ID" value="NZ_AP027728.1"/>
</dbReference>
<keyword evidence="4" id="KW-1185">Reference proteome</keyword>
<feature type="domain" description="HTH tetR-type" evidence="2">
    <location>
        <begin position="2"/>
        <end position="22"/>
    </location>
</feature>
<protein>
    <recommendedName>
        <fullName evidence="2">HTH tetR-type domain-containing protein</fullName>
    </recommendedName>
</protein>
<evidence type="ECO:0000313" key="4">
    <source>
        <dbReference type="Proteomes" id="UP001321543"/>
    </source>
</evidence>